<name>A0A956NF19_UNCEI</name>
<feature type="domain" description="Thioredoxin" evidence="2">
    <location>
        <begin position="24"/>
        <end position="179"/>
    </location>
</feature>
<dbReference type="Proteomes" id="UP000739538">
    <property type="component" value="Unassembled WGS sequence"/>
</dbReference>
<dbReference type="PANTHER" id="PTHR42852">
    <property type="entry name" value="THIOL:DISULFIDE INTERCHANGE PROTEIN DSBE"/>
    <property type="match status" value="1"/>
</dbReference>
<evidence type="ECO:0000313" key="4">
    <source>
        <dbReference type="Proteomes" id="UP000739538"/>
    </source>
</evidence>
<sequence length="188" mass="20330">MIQSNRVLGTFRRTTLIALTAALLLGPALSPEAALSAEPASTTAEAPGWADLRPILPEGLDLTGHAVYLDFWASWCPPCRKSFPWMAETAKTYGAAGLEVIAVCMDKDPKKAEKFLSGQGEIPFHIVYDPKGDVATKYDLKGMPTSLLFGPDGKLISRHEGFSEKDSEGLLTELNHLYPNATSKSEGH</sequence>
<organism evidence="3 4">
    <name type="scientific">Eiseniibacteriota bacterium</name>
    <dbReference type="NCBI Taxonomy" id="2212470"/>
    <lineage>
        <taxon>Bacteria</taxon>
        <taxon>Candidatus Eiseniibacteriota</taxon>
    </lineage>
</organism>
<dbReference type="InterPro" id="IPR013766">
    <property type="entry name" value="Thioredoxin_domain"/>
</dbReference>
<dbReference type="CDD" id="cd02966">
    <property type="entry name" value="TlpA_like_family"/>
    <property type="match status" value="1"/>
</dbReference>
<dbReference type="InterPro" id="IPR013740">
    <property type="entry name" value="Redoxin"/>
</dbReference>
<dbReference type="InterPro" id="IPR036249">
    <property type="entry name" value="Thioredoxin-like_sf"/>
</dbReference>
<dbReference type="GO" id="GO:0016491">
    <property type="term" value="F:oxidoreductase activity"/>
    <property type="evidence" value="ECO:0007669"/>
    <property type="project" value="InterPro"/>
</dbReference>
<keyword evidence="1" id="KW-0732">Signal</keyword>
<dbReference type="EMBL" id="JAGQHS010000149">
    <property type="protein sequence ID" value="MCA9758185.1"/>
    <property type="molecule type" value="Genomic_DNA"/>
</dbReference>
<protein>
    <submittedName>
        <fullName evidence="3">TlpA family protein disulfide reductase</fullName>
    </submittedName>
</protein>
<dbReference type="PANTHER" id="PTHR42852:SF18">
    <property type="entry name" value="CHROMOSOME UNDETERMINED SCAFFOLD_47, WHOLE GENOME SHOTGUN SEQUENCE"/>
    <property type="match status" value="1"/>
</dbReference>
<reference evidence="3" key="1">
    <citation type="submission" date="2020-04" db="EMBL/GenBank/DDBJ databases">
        <authorList>
            <person name="Zhang T."/>
        </authorList>
    </citation>
    <scope>NUCLEOTIDE SEQUENCE</scope>
    <source>
        <strain evidence="3">HKST-UBA02</strain>
    </source>
</reference>
<feature type="chain" id="PRO_5037269404" evidence="1">
    <location>
        <begin position="34"/>
        <end position="188"/>
    </location>
</feature>
<evidence type="ECO:0000313" key="3">
    <source>
        <dbReference type="EMBL" id="MCA9758185.1"/>
    </source>
</evidence>
<dbReference type="PROSITE" id="PS51352">
    <property type="entry name" value="THIOREDOXIN_2"/>
    <property type="match status" value="1"/>
</dbReference>
<evidence type="ECO:0000256" key="1">
    <source>
        <dbReference type="SAM" id="SignalP"/>
    </source>
</evidence>
<reference evidence="3" key="2">
    <citation type="journal article" date="2021" name="Microbiome">
        <title>Successional dynamics and alternative stable states in a saline activated sludge microbial community over 9 years.</title>
        <authorList>
            <person name="Wang Y."/>
            <person name="Ye J."/>
            <person name="Ju F."/>
            <person name="Liu L."/>
            <person name="Boyd J.A."/>
            <person name="Deng Y."/>
            <person name="Parks D.H."/>
            <person name="Jiang X."/>
            <person name="Yin X."/>
            <person name="Woodcroft B.J."/>
            <person name="Tyson G.W."/>
            <person name="Hugenholtz P."/>
            <person name="Polz M.F."/>
            <person name="Zhang T."/>
        </authorList>
    </citation>
    <scope>NUCLEOTIDE SEQUENCE</scope>
    <source>
        <strain evidence="3">HKST-UBA02</strain>
    </source>
</reference>
<accession>A0A956NF19</accession>
<dbReference type="Pfam" id="PF08534">
    <property type="entry name" value="Redoxin"/>
    <property type="match status" value="1"/>
</dbReference>
<feature type="signal peptide" evidence="1">
    <location>
        <begin position="1"/>
        <end position="33"/>
    </location>
</feature>
<gene>
    <name evidence="3" type="ORF">KDA27_20490</name>
</gene>
<comment type="caution">
    <text evidence="3">The sequence shown here is derived from an EMBL/GenBank/DDBJ whole genome shotgun (WGS) entry which is preliminary data.</text>
</comment>
<dbReference type="AlphaFoldDB" id="A0A956NF19"/>
<evidence type="ECO:0000259" key="2">
    <source>
        <dbReference type="PROSITE" id="PS51352"/>
    </source>
</evidence>
<dbReference type="Gene3D" id="3.40.30.10">
    <property type="entry name" value="Glutaredoxin"/>
    <property type="match status" value="1"/>
</dbReference>
<proteinExistence type="predicted"/>
<dbReference type="InterPro" id="IPR050553">
    <property type="entry name" value="Thioredoxin_ResA/DsbE_sf"/>
</dbReference>
<dbReference type="SUPFAM" id="SSF52833">
    <property type="entry name" value="Thioredoxin-like"/>
    <property type="match status" value="1"/>
</dbReference>